<evidence type="ECO:0000313" key="7">
    <source>
        <dbReference type="Proteomes" id="UP000230956"/>
    </source>
</evidence>
<dbReference type="PANTHER" id="PTHR33746:SF4">
    <property type="entry name" value="RUBRERYTHRIN"/>
    <property type="match status" value="1"/>
</dbReference>
<dbReference type="InterPro" id="IPR048574">
    <property type="entry name" value="RUBY_RBDX"/>
</dbReference>
<dbReference type="Proteomes" id="UP000230956">
    <property type="component" value="Unassembled WGS sequence"/>
</dbReference>
<dbReference type="AlphaFoldDB" id="A0A2M7T6X6"/>
<dbReference type="InterPro" id="IPR024934">
    <property type="entry name" value="Rubredoxin-like_dom"/>
</dbReference>
<evidence type="ECO:0000259" key="4">
    <source>
        <dbReference type="PROSITE" id="PS50903"/>
    </source>
</evidence>
<keyword evidence="3" id="KW-0249">Electron transport</keyword>
<reference evidence="7" key="1">
    <citation type="submission" date="2017-09" db="EMBL/GenBank/DDBJ databases">
        <title>Depth-based differentiation of microbial function through sediment-hosted aquifers and enrichment of novel symbionts in the deep terrestrial subsurface.</title>
        <authorList>
            <person name="Probst A.J."/>
            <person name="Ladd B."/>
            <person name="Jarett J.K."/>
            <person name="Geller-Mcgrath D.E."/>
            <person name="Sieber C.M.K."/>
            <person name="Emerson J.B."/>
            <person name="Anantharaman K."/>
            <person name="Thomas B.C."/>
            <person name="Malmstrom R."/>
            <person name="Stieglmeier M."/>
            <person name="Klingl A."/>
            <person name="Woyke T."/>
            <person name="Ryan C.M."/>
            <person name="Banfield J.F."/>
        </authorList>
    </citation>
    <scope>NUCLEOTIDE SEQUENCE [LARGE SCALE GENOMIC DNA]</scope>
</reference>
<accession>A0A2M7T6X6</accession>
<feature type="domain" description="Rubredoxin-like" evidence="4">
    <location>
        <begin position="131"/>
        <end position="164"/>
    </location>
</feature>
<dbReference type="PANTHER" id="PTHR33746">
    <property type="entry name" value="RUBRERYTHRIN"/>
    <property type="match status" value="1"/>
</dbReference>
<dbReference type="CDD" id="cd01041">
    <property type="entry name" value="Rubrerythrin"/>
    <property type="match status" value="1"/>
</dbReference>
<dbReference type="PROSITE" id="PS50905">
    <property type="entry name" value="FERRITIN_LIKE"/>
    <property type="match status" value="1"/>
</dbReference>
<dbReference type="InterPro" id="IPR012347">
    <property type="entry name" value="Ferritin-like"/>
</dbReference>
<evidence type="ECO:0000256" key="2">
    <source>
        <dbReference type="ARBA" id="ARBA00022448"/>
    </source>
</evidence>
<evidence type="ECO:0000259" key="5">
    <source>
        <dbReference type="PROSITE" id="PS50905"/>
    </source>
</evidence>
<name>A0A2M7T6X6_9ACTN</name>
<comment type="caution">
    <text evidence="6">The sequence shown here is derived from an EMBL/GenBank/DDBJ whole genome shotgun (WGS) entry which is preliminary data.</text>
</comment>
<sequence length="165" mass="18239">MGEKTLTNLRDAFAGESQANRKYLAFAAKAEREGYAQVARLFRAAAESETVHALKHLNVMKGVGSTPDNLNAAINGETYEFEQMYPGMIRDAEAEAEKGARISFWNANEVEKEHAVLFKQALEALGSNDAVEYWICGNCGHVHLNEAPEKCPVCQAPKSMFKKID</sequence>
<dbReference type="InterPro" id="IPR009078">
    <property type="entry name" value="Ferritin-like_SF"/>
</dbReference>
<keyword evidence="2" id="KW-0813">Transport</keyword>
<dbReference type="GO" id="GO:0005506">
    <property type="term" value="F:iron ion binding"/>
    <property type="evidence" value="ECO:0007669"/>
    <property type="project" value="InterPro"/>
</dbReference>
<dbReference type="InterPro" id="IPR009040">
    <property type="entry name" value="Ferritin-like_diiron"/>
</dbReference>
<dbReference type="SUPFAM" id="SSF47240">
    <property type="entry name" value="Ferritin-like"/>
    <property type="match status" value="1"/>
</dbReference>
<dbReference type="PROSITE" id="PS50903">
    <property type="entry name" value="RUBREDOXIN_LIKE"/>
    <property type="match status" value="1"/>
</dbReference>
<organism evidence="6 7">
    <name type="scientific">Candidatus Aquicultor secundus</name>
    <dbReference type="NCBI Taxonomy" id="1973895"/>
    <lineage>
        <taxon>Bacteria</taxon>
        <taxon>Bacillati</taxon>
        <taxon>Actinomycetota</taxon>
        <taxon>Candidatus Aquicultoria</taxon>
        <taxon>Candidatus Aquicultorales</taxon>
        <taxon>Candidatus Aquicultoraceae</taxon>
        <taxon>Candidatus Aquicultor</taxon>
    </lineage>
</organism>
<dbReference type="Pfam" id="PF21349">
    <property type="entry name" value="RUBY_RBDX"/>
    <property type="match status" value="1"/>
</dbReference>
<feature type="domain" description="Ferritin-like diiron" evidence="5">
    <location>
        <begin position="1"/>
        <end position="129"/>
    </location>
</feature>
<dbReference type="SUPFAM" id="SSF57802">
    <property type="entry name" value="Rubredoxin-like"/>
    <property type="match status" value="1"/>
</dbReference>
<evidence type="ECO:0000256" key="1">
    <source>
        <dbReference type="ARBA" id="ARBA00001965"/>
    </source>
</evidence>
<gene>
    <name evidence="6" type="ORF">COY37_07520</name>
</gene>
<dbReference type="Gene3D" id="2.20.28.10">
    <property type="match status" value="1"/>
</dbReference>
<dbReference type="CDD" id="cd00729">
    <property type="entry name" value="rubredoxin_SM"/>
    <property type="match status" value="1"/>
</dbReference>
<dbReference type="Pfam" id="PF02915">
    <property type="entry name" value="Rubrerythrin"/>
    <property type="match status" value="1"/>
</dbReference>
<dbReference type="InterPro" id="IPR052753">
    <property type="entry name" value="Rbr2/Nigerythrin"/>
</dbReference>
<comment type="cofactor">
    <cofactor evidence="1">
        <name>Fe(3+)</name>
        <dbReference type="ChEBI" id="CHEBI:29034"/>
    </cofactor>
</comment>
<dbReference type="GO" id="GO:0016491">
    <property type="term" value="F:oxidoreductase activity"/>
    <property type="evidence" value="ECO:0007669"/>
    <property type="project" value="InterPro"/>
</dbReference>
<dbReference type="Gene3D" id="1.20.1260.10">
    <property type="match status" value="1"/>
</dbReference>
<evidence type="ECO:0000256" key="3">
    <source>
        <dbReference type="ARBA" id="ARBA00022982"/>
    </source>
</evidence>
<dbReference type="EMBL" id="PFNG01000177">
    <property type="protein sequence ID" value="PIZ37214.1"/>
    <property type="molecule type" value="Genomic_DNA"/>
</dbReference>
<proteinExistence type="predicted"/>
<evidence type="ECO:0000313" key="6">
    <source>
        <dbReference type="EMBL" id="PIZ37214.1"/>
    </source>
</evidence>
<dbReference type="InterPro" id="IPR003251">
    <property type="entry name" value="Rr_diiron-bd_dom"/>
</dbReference>
<protein>
    <submittedName>
        <fullName evidence="6">Rubrerythrin</fullName>
    </submittedName>
</protein>
<dbReference type="RefSeq" id="WP_286677760.1">
    <property type="nucleotide sequence ID" value="NZ_MNXI01000031.1"/>
</dbReference>